<keyword evidence="1" id="KW-0723">Serine/threonine-protein kinase</keyword>
<keyword evidence="7" id="KW-1185">Reference proteome</keyword>
<gene>
    <name evidence="6" type="ORF">BDV33DRAFT_201008</name>
</gene>
<dbReference type="SUPFAM" id="SSF56112">
    <property type="entry name" value="Protein kinase-like (PK-like)"/>
    <property type="match status" value="1"/>
</dbReference>
<dbReference type="GO" id="GO:0005524">
    <property type="term" value="F:ATP binding"/>
    <property type="evidence" value="ECO:0007669"/>
    <property type="project" value="UniProtKB-KW"/>
</dbReference>
<dbReference type="Gene3D" id="1.10.510.10">
    <property type="entry name" value="Transferase(Phosphotransferase) domain 1"/>
    <property type="match status" value="1"/>
</dbReference>
<dbReference type="PANTHER" id="PTHR45646">
    <property type="entry name" value="SERINE/THREONINE-PROTEIN KINASE DOA-RELATED"/>
    <property type="match status" value="1"/>
</dbReference>
<evidence type="ECO:0000256" key="3">
    <source>
        <dbReference type="ARBA" id="ARBA00022741"/>
    </source>
</evidence>
<evidence type="ECO:0008006" key="8">
    <source>
        <dbReference type="Google" id="ProtNLM"/>
    </source>
</evidence>
<name>A0A5N6F046_9EURO</name>
<keyword evidence="2" id="KW-0808">Transferase</keyword>
<reference evidence="6 7" key="1">
    <citation type="submission" date="2019-04" db="EMBL/GenBank/DDBJ databases">
        <title>Fungal friends and foes A comparative genomics study of 23 Aspergillus species from section Flavi.</title>
        <authorList>
            <consortium name="DOE Joint Genome Institute"/>
            <person name="Kjaerbolling I."/>
            <person name="Vesth T.C."/>
            <person name="Frisvad J.C."/>
            <person name="Nybo J.L."/>
            <person name="Theobald S."/>
            <person name="Kildgaard S."/>
            <person name="Petersen T.I."/>
            <person name="Kuo A."/>
            <person name="Sato A."/>
            <person name="Lyhne E.K."/>
            <person name="Kogle M.E."/>
            <person name="Wiebenga A."/>
            <person name="Kun R.S."/>
            <person name="Lubbers R.J."/>
            <person name="Makela M.R."/>
            <person name="Barry K."/>
            <person name="Chovatia M."/>
            <person name="Clum A."/>
            <person name="Daum C."/>
            <person name="Haridas S."/>
            <person name="He G."/>
            <person name="LaButti K."/>
            <person name="Lipzen A."/>
            <person name="Mondo S."/>
            <person name="Pangilinan J."/>
            <person name="Riley R."/>
            <person name="Salamov A."/>
            <person name="Simmons B.A."/>
            <person name="Magnuson J.K."/>
            <person name="Henrissat B."/>
            <person name="Mortensen U.H."/>
            <person name="Larsen T.O."/>
            <person name="De vries R.P."/>
            <person name="Grigoriev I.V."/>
            <person name="Machida M."/>
            <person name="Baker S.E."/>
            <person name="Andersen M.R."/>
        </authorList>
    </citation>
    <scope>NUCLEOTIDE SEQUENCE [LARGE SCALE GENOMIC DNA]</scope>
    <source>
        <strain evidence="6 7">CBS 126849</strain>
    </source>
</reference>
<keyword evidence="5" id="KW-0067">ATP-binding</keyword>
<dbReference type="GO" id="GO:0004674">
    <property type="term" value="F:protein serine/threonine kinase activity"/>
    <property type="evidence" value="ECO:0007669"/>
    <property type="project" value="UniProtKB-KW"/>
</dbReference>
<dbReference type="Proteomes" id="UP000326799">
    <property type="component" value="Unassembled WGS sequence"/>
</dbReference>
<evidence type="ECO:0000313" key="7">
    <source>
        <dbReference type="Proteomes" id="UP000326799"/>
    </source>
</evidence>
<dbReference type="GO" id="GO:0005634">
    <property type="term" value="C:nucleus"/>
    <property type="evidence" value="ECO:0007669"/>
    <property type="project" value="TreeGrafter"/>
</dbReference>
<evidence type="ECO:0000313" key="6">
    <source>
        <dbReference type="EMBL" id="KAB8222869.1"/>
    </source>
</evidence>
<protein>
    <recommendedName>
        <fullName evidence="8">Protein kinase domain-containing protein</fullName>
    </recommendedName>
</protein>
<proteinExistence type="predicted"/>
<dbReference type="InterPro" id="IPR051175">
    <property type="entry name" value="CLK_kinases"/>
</dbReference>
<keyword evidence="4" id="KW-0418">Kinase</keyword>
<keyword evidence="3" id="KW-0547">Nucleotide-binding</keyword>
<dbReference type="InterPro" id="IPR011009">
    <property type="entry name" value="Kinase-like_dom_sf"/>
</dbReference>
<evidence type="ECO:0000256" key="1">
    <source>
        <dbReference type="ARBA" id="ARBA00022527"/>
    </source>
</evidence>
<sequence length="125" mass="14227">MAGPVLADFGEARFGPDTGTYYDDIQPFIYRTLEVLLRLPWNERIDIWNLAVLAWGLFEQGHLFNARDANQQHSESHHLAEMIAYPGPPPREMLDKSKYANNFFDTSGIAHTYDLFYSVSVSGSN</sequence>
<dbReference type="AlphaFoldDB" id="A0A5N6F046"/>
<evidence type="ECO:0000256" key="5">
    <source>
        <dbReference type="ARBA" id="ARBA00022840"/>
    </source>
</evidence>
<dbReference type="PANTHER" id="PTHR45646:SF11">
    <property type="entry name" value="SERINE_THREONINE-PROTEIN KINASE DOA"/>
    <property type="match status" value="1"/>
</dbReference>
<accession>A0A5N6F046</accession>
<dbReference type="EMBL" id="ML733409">
    <property type="protein sequence ID" value="KAB8222869.1"/>
    <property type="molecule type" value="Genomic_DNA"/>
</dbReference>
<dbReference type="GO" id="GO:0043484">
    <property type="term" value="P:regulation of RNA splicing"/>
    <property type="evidence" value="ECO:0007669"/>
    <property type="project" value="TreeGrafter"/>
</dbReference>
<organism evidence="6 7">
    <name type="scientific">Aspergillus novoparasiticus</name>
    <dbReference type="NCBI Taxonomy" id="986946"/>
    <lineage>
        <taxon>Eukaryota</taxon>
        <taxon>Fungi</taxon>
        <taxon>Dikarya</taxon>
        <taxon>Ascomycota</taxon>
        <taxon>Pezizomycotina</taxon>
        <taxon>Eurotiomycetes</taxon>
        <taxon>Eurotiomycetidae</taxon>
        <taxon>Eurotiales</taxon>
        <taxon>Aspergillaceae</taxon>
        <taxon>Aspergillus</taxon>
        <taxon>Aspergillus subgen. Circumdati</taxon>
    </lineage>
</organism>
<evidence type="ECO:0000256" key="2">
    <source>
        <dbReference type="ARBA" id="ARBA00022679"/>
    </source>
</evidence>
<evidence type="ECO:0000256" key="4">
    <source>
        <dbReference type="ARBA" id="ARBA00022777"/>
    </source>
</evidence>